<evidence type="ECO:0000256" key="2">
    <source>
        <dbReference type="ARBA" id="ARBA00022670"/>
    </source>
</evidence>
<keyword evidence="7" id="KW-1185">Reference proteome</keyword>
<evidence type="ECO:0000256" key="1">
    <source>
        <dbReference type="ARBA" id="ARBA00007074"/>
    </source>
</evidence>
<feature type="domain" description="NlpC/P60" evidence="5">
    <location>
        <begin position="2"/>
        <end position="143"/>
    </location>
</feature>
<proteinExistence type="inferred from homology"/>
<evidence type="ECO:0000259" key="5">
    <source>
        <dbReference type="PROSITE" id="PS51935"/>
    </source>
</evidence>
<dbReference type="GO" id="GO:0008234">
    <property type="term" value="F:cysteine-type peptidase activity"/>
    <property type="evidence" value="ECO:0007669"/>
    <property type="project" value="UniProtKB-KW"/>
</dbReference>
<evidence type="ECO:0000256" key="4">
    <source>
        <dbReference type="ARBA" id="ARBA00022807"/>
    </source>
</evidence>
<reference evidence="6" key="1">
    <citation type="submission" date="2022-06" db="EMBL/GenBank/DDBJ databases">
        <title>Rothia sp. isolated from sandalwood seedling.</title>
        <authorList>
            <person name="Tuikhar N."/>
            <person name="Kirdat K."/>
            <person name="Thorat V."/>
            <person name="Swetha P."/>
            <person name="Padma S."/>
            <person name="Sundararaj R."/>
            <person name="Yadav A."/>
        </authorList>
    </citation>
    <scope>NUCLEOTIDE SEQUENCE</scope>
    <source>
        <strain evidence="6">AR01</strain>
    </source>
</reference>
<dbReference type="RefSeq" id="WP_254166524.1">
    <property type="nucleotide sequence ID" value="NZ_JANAFB010000017.1"/>
</dbReference>
<dbReference type="Proteomes" id="UP001139502">
    <property type="component" value="Unassembled WGS sequence"/>
</dbReference>
<dbReference type="Pfam" id="PF05382">
    <property type="entry name" value="Amidase_5"/>
    <property type="match status" value="1"/>
</dbReference>
<dbReference type="InterPro" id="IPR000064">
    <property type="entry name" value="NLP_P60_dom"/>
</dbReference>
<dbReference type="PROSITE" id="PS51935">
    <property type="entry name" value="NLPC_P60"/>
    <property type="match status" value="1"/>
</dbReference>
<comment type="similarity">
    <text evidence="1">Belongs to the peptidase C40 family.</text>
</comment>
<evidence type="ECO:0000313" key="6">
    <source>
        <dbReference type="EMBL" id="MCP3426039.1"/>
    </source>
</evidence>
<dbReference type="InterPro" id="IPR038765">
    <property type="entry name" value="Papain-like_cys_pep_sf"/>
</dbReference>
<comment type="caution">
    <text evidence="6">The sequence shown here is derived from an EMBL/GenBank/DDBJ whole genome shotgun (WGS) entry which is preliminary data.</text>
</comment>
<dbReference type="AlphaFoldDB" id="A0A9X2KIP3"/>
<gene>
    <name evidence="6" type="ORF">NBM05_08490</name>
</gene>
<evidence type="ECO:0000256" key="3">
    <source>
        <dbReference type="ARBA" id="ARBA00022801"/>
    </source>
</evidence>
<name>A0A9X2KIP3_9MICC</name>
<dbReference type="EMBL" id="JANAFB010000017">
    <property type="protein sequence ID" value="MCP3426039.1"/>
    <property type="molecule type" value="Genomic_DNA"/>
</dbReference>
<dbReference type="SUPFAM" id="SSF54001">
    <property type="entry name" value="Cysteine proteinases"/>
    <property type="match status" value="1"/>
</dbReference>
<protein>
    <recommendedName>
        <fullName evidence="5">NlpC/P60 domain-containing protein</fullName>
    </recommendedName>
</protein>
<accession>A0A9X2KIP3</accession>
<evidence type="ECO:0000313" key="7">
    <source>
        <dbReference type="Proteomes" id="UP001139502"/>
    </source>
</evidence>
<sequence length="293" mass="32916">MSEATERMIEWFAARAGRVRYSMSYRTGPGAYDCSSAVYFAMIHAGLRPPGSWIGNTESLFRDLPAAGWHQLPADPGGGFIDALRGDVFIWGRQGASSGAAGHTGIFVDAENIIHCNAGYDGITINDHDAMWAANLRPPVVVYRHGASVPTSPAERPVSTREPLEEIMSWYRNRQEFEDRMYEKAKDAVINNVRWATWPGFNGQLQNLQTVLNWGLTTIMNRVDPKREIRQYGMWKGQDLGANKTNVTTHDREAAYRASEDDKRRLAEEQSDRRLSALENGQREILALLKEGK</sequence>
<dbReference type="Gene3D" id="3.90.1720.10">
    <property type="entry name" value="endopeptidase domain like (from Nostoc punctiforme)"/>
    <property type="match status" value="1"/>
</dbReference>
<keyword evidence="2" id="KW-0645">Protease</keyword>
<dbReference type="InterPro" id="IPR008044">
    <property type="entry name" value="Phage_lysin"/>
</dbReference>
<dbReference type="GO" id="GO:0006508">
    <property type="term" value="P:proteolysis"/>
    <property type="evidence" value="ECO:0007669"/>
    <property type="project" value="UniProtKB-KW"/>
</dbReference>
<organism evidence="6 7">
    <name type="scientific">Rothia santali</name>
    <dbReference type="NCBI Taxonomy" id="2949643"/>
    <lineage>
        <taxon>Bacteria</taxon>
        <taxon>Bacillati</taxon>
        <taxon>Actinomycetota</taxon>
        <taxon>Actinomycetes</taxon>
        <taxon>Micrococcales</taxon>
        <taxon>Micrococcaceae</taxon>
        <taxon>Rothia</taxon>
    </lineage>
</organism>
<keyword evidence="4" id="KW-0788">Thiol protease</keyword>
<keyword evidence="3" id="KW-0378">Hydrolase</keyword>